<dbReference type="Proteomes" id="UP000663887">
    <property type="component" value="Unassembled WGS sequence"/>
</dbReference>
<evidence type="ECO:0000313" key="10">
    <source>
        <dbReference type="Proteomes" id="UP000663887"/>
    </source>
</evidence>
<proteinExistence type="inferred from homology"/>
<dbReference type="SMART" id="SM00368">
    <property type="entry name" value="LRR_RI"/>
    <property type="match status" value="4"/>
</dbReference>
<dbReference type="SUPFAM" id="SSF56399">
    <property type="entry name" value="ADP-ribosylation"/>
    <property type="match status" value="1"/>
</dbReference>
<accession>A0A816SRS0</accession>
<dbReference type="Pfam" id="PF13516">
    <property type="entry name" value="LRR_6"/>
    <property type="match status" value="1"/>
</dbReference>
<evidence type="ECO:0000313" key="9">
    <source>
        <dbReference type="EMBL" id="CAF3946448.1"/>
    </source>
</evidence>
<dbReference type="InterPro" id="IPR032675">
    <property type="entry name" value="LRR_dom_sf"/>
</dbReference>
<evidence type="ECO:0000256" key="2">
    <source>
        <dbReference type="ARBA" id="ARBA00022676"/>
    </source>
</evidence>
<dbReference type="AlphaFoldDB" id="A0A816SRS0"/>
<dbReference type="Gene3D" id="3.80.10.10">
    <property type="entry name" value="Ribonuclease Inhibitor"/>
    <property type="match status" value="2"/>
</dbReference>
<keyword evidence="7" id="KW-0521">NADP</keyword>
<organism evidence="8 10">
    <name type="scientific">Rotaria magnacalcarata</name>
    <dbReference type="NCBI Taxonomy" id="392030"/>
    <lineage>
        <taxon>Eukaryota</taxon>
        <taxon>Metazoa</taxon>
        <taxon>Spiralia</taxon>
        <taxon>Gnathifera</taxon>
        <taxon>Rotifera</taxon>
        <taxon>Eurotatoria</taxon>
        <taxon>Bdelloidea</taxon>
        <taxon>Philodinida</taxon>
        <taxon>Philodinidae</taxon>
        <taxon>Rotaria</taxon>
    </lineage>
</organism>
<dbReference type="EC" id="2.4.2.31" evidence="7"/>
<dbReference type="Proteomes" id="UP000663842">
    <property type="component" value="Unassembled WGS sequence"/>
</dbReference>
<dbReference type="GO" id="GO:0106274">
    <property type="term" value="F:NAD+-protein-arginine ADP-ribosyltransferase activity"/>
    <property type="evidence" value="ECO:0007669"/>
    <property type="project" value="UniProtKB-EC"/>
</dbReference>
<comment type="catalytic activity">
    <reaction evidence="6 7">
        <text>L-arginyl-[protein] + NAD(+) = N(omega)-(ADP-D-ribosyl)-L-arginyl-[protein] + nicotinamide + H(+)</text>
        <dbReference type="Rhea" id="RHEA:19149"/>
        <dbReference type="Rhea" id="RHEA-COMP:10532"/>
        <dbReference type="Rhea" id="RHEA-COMP:15087"/>
        <dbReference type="ChEBI" id="CHEBI:15378"/>
        <dbReference type="ChEBI" id="CHEBI:17154"/>
        <dbReference type="ChEBI" id="CHEBI:29965"/>
        <dbReference type="ChEBI" id="CHEBI:57540"/>
        <dbReference type="ChEBI" id="CHEBI:142554"/>
        <dbReference type="EC" id="2.4.2.31"/>
    </reaction>
</comment>
<keyword evidence="3 7" id="KW-0808">Transferase</keyword>
<dbReference type="InterPro" id="IPR001611">
    <property type="entry name" value="Leu-rich_rpt"/>
</dbReference>
<evidence type="ECO:0000256" key="6">
    <source>
        <dbReference type="ARBA" id="ARBA00047597"/>
    </source>
</evidence>
<evidence type="ECO:0000256" key="4">
    <source>
        <dbReference type="ARBA" id="ARBA00022695"/>
    </source>
</evidence>
<comment type="caution">
    <text evidence="8">The sequence shown here is derived from an EMBL/GenBank/DDBJ whole genome shotgun (WGS) entry which is preliminary data.</text>
</comment>
<protein>
    <recommendedName>
        <fullName evidence="7">NAD(P)(+)--arginine ADP-ribosyltransferase</fullName>
        <ecNumber evidence="7">2.4.2.31</ecNumber>
    </recommendedName>
    <alternativeName>
        <fullName evidence="7">Mono(ADP-ribosyl)transferase</fullName>
    </alternativeName>
</protein>
<dbReference type="Pfam" id="PF01129">
    <property type="entry name" value="ART"/>
    <property type="match status" value="1"/>
</dbReference>
<dbReference type="GO" id="GO:0016779">
    <property type="term" value="F:nucleotidyltransferase activity"/>
    <property type="evidence" value="ECO:0007669"/>
    <property type="project" value="UniProtKB-KW"/>
</dbReference>
<evidence type="ECO:0000256" key="5">
    <source>
        <dbReference type="ARBA" id="ARBA00022737"/>
    </source>
</evidence>
<dbReference type="EMBL" id="CAJOBF010001396">
    <property type="protein sequence ID" value="CAF3946448.1"/>
    <property type="molecule type" value="Genomic_DNA"/>
</dbReference>
<keyword evidence="5" id="KW-0677">Repeat</keyword>
<dbReference type="InterPro" id="IPR052201">
    <property type="entry name" value="LRR-containing_regulator"/>
</dbReference>
<keyword evidence="7" id="KW-0520">NAD</keyword>
<evidence type="ECO:0000256" key="1">
    <source>
        <dbReference type="ARBA" id="ARBA00009558"/>
    </source>
</evidence>
<comment type="similarity">
    <text evidence="1 7">Belongs to the Arg-specific ADP-ribosyltransferase family.</text>
</comment>
<dbReference type="Gene3D" id="3.90.176.10">
    <property type="entry name" value="Toxin ADP-ribosyltransferase, Chain A, domain 1"/>
    <property type="match status" value="1"/>
</dbReference>
<dbReference type="PANTHER" id="PTHR24111:SF0">
    <property type="entry name" value="LEUCINE-RICH REPEAT-CONTAINING PROTEIN"/>
    <property type="match status" value="1"/>
</dbReference>
<gene>
    <name evidence="9" type="ORF">UXM345_LOCUS13078</name>
    <name evidence="8" type="ORF">XDN619_LOCUS16034</name>
</gene>
<name>A0A816SRS0_9BILA</name>
<dbReference type="InterPro" id="IPR000768">
    <property type="entry name" value="ART"/>
</dbReference>
<evidence type="ECO:0000256" key="3">
    <source>
        <dbReference type="ARBA" id="ARBA00022679"/>
    </source>
</evidence>
<dbReference type="EMBL" id="CAJNRG010006704">
    <property type="protein sequence ID" value="CAF2088113.1"/>
    <property type="molecule type" value="Genomic_DNA"/>
</dbReference>
<evidence type="ECO:0000256" key="7">
    <source>
        <dbReference type="RuleBase" id="RU361228"/>
    </source>
</evidence>
<keyword evidence="2 7" id="KW-0328">Glycosyltransferase</keyword>
<evidence type="ECO:0000313" key="8">
    <source>
        <dbReference type="EMBL" id="CAF2088113.1"/>
    </source>
</evidence>
<keyword evidence="4" id="KW-0548">Nucleotidyltransferase</keyword>
<dbReference type="SUPFAM" id="SSF52047">
    <property type="entry name" value="RNI-like"/>
    <property type="match status" value="1"/>
</dbReference>
<reference evidence="8" key="1">
    <citation type="submission" date="2021-02" db="EMBL/GenBank/DDBJ databases">
        <authorList>
            <person name="Nowell W R."/>
        </authorList>
    </citation>
    <scope>NUCLEOTIDE SEQUENCE</scope>
</reference>
<dbReference type="PROSITE" id="PS51996">
    <property type="entry name" value="TR_MART"/>
    <property type="match status" value="1"/>
</dbReference>
<sequence length="490" mass="56283">MEDINDLIDTQHRFYDADREPGIMMAPVEGYSDKPLVTLEEAVAQIIVSIPAILTKVEQCKKYAADYPANNLSIDELAAIKLYTLEWSPYQDSLYYILNTKLRTEDREALKPWFLYLKLILTGLARLPTNQHRVYRGVTLANDDQYRQGNTIVWWGFSSCSTKRNISEHEIFLNETGKKTLFIIDCITGRDISQYSIFQKEKEILLLPATTLQVIRTYRDKQNFYNIIHLQEIKSTYTLLEPILLETKILNPVKNRMLNVLRVFLKQTQIDTRTKLDQEIDLFRDREHACIRRKRFTDDEIETVVNEVIMKKQCQALFLRGNEITPQGAIMIGKSLENNITLSQLFLTDIQIGDVGAEVLARSLSNGANSSLKELSLNNNGITDDGAEQLANMLKQNSSLIKVWIIKNCINDRGIQALARDVANNNTLQLLSLMWNQVKTSETVNVIIRMLEINQTLVRFEINGQSLSSRDLKRLKDFVRTSGYIGLTIH</sequence>
<dbReference type="PANTHER" id="PTHR24111">
    <property type="entry name" value="LEUCINE-RICH REPEAT-CONTAINING PROTEIN 34"/>
    <property type="match status" value="1"/>
</dbReference>